<dbReference type="SUPFAM" id="SSF53474">
    <property type="entry name" value="alpha/beta-Hydrolases"/>
    <property type="match status" value="1"/>
</dbReference>
<reference evidence="3" key="1">
    <citation type="submission" date="2020-11" db="EMBL/GenBank/DDBJ databases">
        <authorList>
            <person name="Tran Van P."/>
        </authorList>
    </citation>
    <scope>NUCLEOTIDE SEQUENCE</scope>
</reference>
<accession>A0A7R8VXK1</accession>
<dbReference type="AlphaFoldDB" id="A0A7R8VXK1"/>
<dbReference type="Pfam" id="PF00135">
    <property type="entry name" value="COesterase"/>
    <property type="match status" value="1"/>
</dbReference>
<name>A0A7R8VXK1_TIMDO</name>
<evidence type="ECO:0000256" key="1">
    <source>
        <dbReference type="ARBA" id="ARBA00023180"/>
    </source>
</evidence>
<gene>
    <name evidence="3" type="ORF">TDIB3V08_LOCUS10667</name>
</gene>
<organism evidence="3">
    <name type="scientific">Timema douglasi</name>
    <name type="common">Walking stick</name>
    <dbReference type="NCBI Taxonomy" id="61478"/>
    <lineage>
        <taxon>Eukaryota</taxon>
        <taxon>Metazoa</taxon>
        <taxon>Ecdysozoa</taxon>
        <taxon>Arthropoda</taxon>
        <taxon>Hexapoda</taxon>
        <taxon>Insecta</taxon>
        <taxon>Pterygota</taxon>
        <taxon>Neoptera</taxon>
        <taxon>Polyneoptera</taxon>
        <taxon>Phasmatodea</taxon>
        <taxon>Timematodea</taxon>
        <taxon>Timematoidea</taxon>
        <taxon>Timematidae</taxon>
        <taxon>Timema</taxon>
    </lineage>
</organism>
<sequence length="102" mass="11057">MEDTVTVKLSQGVLRGRKVASLSGTGYYSFQGVPYAKPPVGPLRFKHNATTESPAAVVSRKTPRRQPTIESYQLSGQSVGEDSANFCGYRVSCDQHNEPSGH</sequence>
<dbReference type="InterPro" id="IPR029058">
    <property type="entry name" value="AB_hydrolase_fold"/>
</dbReference>
<dbReference type="InterPro" id="IPR002018">
    <property type="entry name" value="CarbesteraseB"/>
</dbReference>
<dbReference type="EMBL" id="OA572518">
    <property type="protein sequence ID" value="CAD7204510.1"/>
    <property type="molecule type" value="Genomic_DNA"/>
</dbReference>
<feature type="domain" description="Carboxylesterase type B" evidence="2">
    <location>
        <begin position="5"/>
        <end position="53"/>
    </location>
</feature>
<evidence type="ECO:0000259" key="2">
    <source>
        <dbReference type="Pfam" id="PF00135"/>
    </source>
</evidence>
<keyword evidence="1" id="KW-0325">Glycoprotein</keyword>
<proteinExistence type="predicted"/>
<protein>
    <recommendedName>
        <fullName evidence="2">Carboxylesterase type B domain-containing protein</fullName>
    </recommendedName>
</protein>
<dbReference type="Gene3D" id="3.40.50.1820">
    <property type="entry name" value="alpha/beta hydrolase"/>
    <property type="match status" value="1"/>
</dbReference>
<evidence type="ECO:0000313" key="3">
    <source>
        <dbReference type="EMBL" id="CAD7204510.1"/>
    </source>
</evidence>